<dbReference type="CDD" id="cd06261">
    <property type="entry name" value="TM_PBP2"/>
    <property type="match status" value="1"/>
</dbReference>
<gene>
    <name evidence="8" type="ORF">GMA64_11335</name>
</gene>
<dbReference type="PANTHER" id="PTHR30151">
    <property type="entry name" value="ALKANE SULFONATE ABC TRANSPORTER-RELATED, MEMBRANE SUBUNIT"/>
    <property type="match status" value="1"/>
</dbReference>
<protein>
    <submittedName>
        <fullName evidence="8">ABC transporter permease subunit</fullName>
    </submittedName>
</protein>
<proteinExistence type="inferred from homology"/>
<feature type="transmembrane region" description="Helical" evidence="7">
    <location>
        <begin position="60"/>
        <end position="80"/>
    </location>
</feature>
<organism evidence="8">
    <name type="scientific">Turicibacter sanguinis</name>
    <dbReference type="NCBI Taxonomy" id="154288"/>
    <lineage>
        <taxon>Bacteria</taxon>
        <taxon>Bacillati</taxon>
        <taxon>Bacillota</taxon>
        <taxon>Erysipelotrichia</taxon>
        <taxon>Erysipelotrichales</taxon>
        <taxon>Turicibacteraceae</taxon>
        <taxon>Turicibacter</taxon>
    </lineage>
</organism>
<dbReference type="PANTHER" id="PTHR30151:SF0">
    <property type="entry name" value="ABC TRANSPORTER PERMEASE PROTEIN MJ0413-RELATED"/>
    <property type="match status" value="1"/>
</dbReference>
<comment type="similarity">
    <text evidence="7">Belongs to the binding-protein-dependent transport system permease family.</text>
</comment>
<name>A0A6I3NBI0_9FIRM</name>
<dbReference type="RefSeq" id="WP_129821380.1">
    <property type="nucleotide sequence ID" value="NZ_RCYV01000006.1"/>
</dbReference>
<sequence>MKIYTVISMFIVLVVYEYFSFLVGKPLILPSGESILMEIFTIIRGTTFIEIISVTVVRTLVTFVCILVLSLVVGILAGYYKVVAALLNPAMILLRTIPTVSLILILLIWFGRDLGPTIIVGLVIFPIIYELVVGSIKKVDSDLKDVCLLFGCTIFEKFFALYYPNLIYALSSGVQATLGLAFKVMVMAEVMAQSRIGIGQALNYEKTYLNMAGVFGWTIILILIVMIFDFLISMIMKFLLRKLE</sequence>
<keyword evidence="3" id="KW-1003">Cell membrane</keyword>
<dbReference type="Gene3D" id="1.10.3720.10">
    <property type="entry name" value="MetI-like"/>
    <property type="match status" value="1"/>
</dbReference>
<keyword evidence="2 7" id="KW-0813">Transport</keyword>
<comment type="caution">
    <text evidence="8">The sequence shown here is derived from an EMBL/GenBank/DDBJ whole genome shotgun (WGS) entry which is preliminary data.</text>
</comment>
<feature type="transmembrane region" description="Helical" evidence="7">
    <location>
        <begin position="92"/>
        <end position="111"/>
    </location>
</feature>
<dbReference type="GO" id="GO:0055085">
    <property type="term" value="P:transmembrane transport"/>
    <property type="evidence" value="ECO:0007669"/>
    <property type="project" value="InterPro"/>
</dbReference>
<evidence type="ECO:0000256" key="1">
    <source>
        <dbReference type="ARBA" id="ARBA00004651"/>
    </source>
</evidence>
<evidence type="ECO:0000256" key="3">
    <source>
        <dbReference type="ARBA" id="ARBA00022475"/>
    </source>
</evidence>
<dbReference type="Pfam" id="PF00528">
    <property type="entry name" value="BPD_transp_1"/>
    <property type="match status" value="1"/>
</dbReference>
<feature type="transmembrane region" description="Helical" evidence="7">
    <location>
        <begin position="117"/>
        <end position="134"/>
    </location>
</feature>
<feature type="transmembrane region" description="Helical" evidence="7">
    <location>
        <begin position="214"/>
        <end position="240"/>
    </location>
</feature>
<feature type="transmembrane region" description="Helical" evidence="7">
    <location>
        <begin position="6"/>
        <end position="23"/>
    </location>
</feature>
<comment type="subcellular location">
    <subcellularLocation>
        <location evidence="1 7">Cell membrane</location>
        <topology evidence="1 7">Multi-pass membrane protein</topology>
    </subcellularLocation>
</comment>
<dbReference type="PROSITE" id="PS50928">
    <property type="entry name" value="ABC_TM1"/>
    <property type="match status" value="1"/>
</dbReference>
<evidence type="ECO:0000256" key="5">
    <source>
        <dbReference type="ARBA" id="ARBA00022989"/>
    </source>
</evidence>
<keyword evidence="6 7" id="KW-0472">Membrane</keyword>
<accession>A0A6I3NBI0</accession>
<evidence type="ECO:0000256" key="2">
    <source>
        <dbReference type="ARBA" id="ARBA00022448"/>
    </source>
</evidence>
<dbReference type="EMBL" id="WMQV01000031">
    <property type="protein sequence ID" value="MTL95123.1"/>
    <property type="molecule type" value="Genomic_DNA"/>
</dbReference>
<dbReference type="SUPFAM" id="SSF161098">
    <property type="entry name" value="MetI-like"/>
    <property type="match status" value="1"/>
</dbReference>
<evidence type="ECO:0000256" key="4">
    <source>
        <dbReference type="ARBA" id="ARBA00022692"/>
    </source>
</evidence>
<dbReference type="InterPro" id="IPR000515">
    <property type="entry name" value="MetI-like"/>
</dbReference>
<dbReference type="InterPro" id="IPR035906">
    <property type="entry name" value="MetI-like_sf"/>
</dbReference>
<keyword evidence="4 7" id="KW-0812">Transmembrane</keyword>
<feature type="transmembrane region" description="Helical" evidence="7">
    <location>
        <begin position="146"/>
        <end position="163"/>
    </location>
</feature>
<evidence type="ECO:0000256" key="6">
    <source>
        <dbReference type="ARBA" id="ARBA00023136"/>
    </source>
</evidence>
<keyword evidence="5 7" id="KW-1133">Transmembrane helix</keyword>
<reference evidence="8" key="1">
    <citation type="journal article" date="2019" name="Nat. Med.">
        <title>A library of human gut bacterial isolates paired with longitudinal multiomics data enables mechanistic microbiome research.</title>
        <authorList>
            <person name="Poyet M."/>
            <person name="Groussin M."/>
            <person name="Gibbons S.M."/>
            <person name="Avila-Pacheco J."/>
            <person name="Jiang X."/>
            <person name="Kearney S.M."/>
            <person name="Perrotta A.R."/>
            <person name="Berdy B."/>
            <person name="Zhao S."/>
            <person name="Lieberman T.D."/>
            <person name="Swanson P.K."/>
            <person name="Smith M."/>
            <person name="Roesemann S."/>
            <person name="Alexander J.E."/>
            <person name="Rich S.A."/>
            <person name="Livny J."/>
            <person name="Vlamakis H."/>
            <person name="Clish C."/>
            <person name="Bullock K."/>
            <person name="Deik A."/>
            <person name="Scott J."/>
            <person name="Pierce K.A."/>
            <person name="Xavier R.J."/>
            <person name="Alm E.J."/>
        </authorList>
    </citation>
    <scope>NUCLEOTIDE SEQUENCE</scope>
    <source>
        <strain evidence="8">BIOML-A179</strain>
    </source>
</reference>
<evidence type="ECO:0000313" key="8">
    <source>
        <dbReference type="EMBL" id="MTL95123.1"/>
    </source>
</evidence>
<evidence type="ECO:0000256" key="7">
    <source>
        <dbReference type="RuleBase" id="RU363032"/>
    </source>
</evidence>
<dbReference type="GO" id="GO:0005886">
    <property type="term" value="C:plasma membrane"/>
    <property type="evidence" value="ECO:0007669"/>
    <property type="project" value="UniProtKB-SubCell"/>
</dbReference>
<dbReference type="AlphaFoldDB" id="A0A6I3NBI0"/>